<name>A0A0K9YX35_9BACL</name>
<evidence type="ECO:0000313" key="2">
    <source>
        <dbReference type="EMBL" id="KNB73289.1"/>
    </source>
</evidence>
<keyword evidence="1" id="KW-1133">Transmembrane helix</keyword>
<proteinExistence type="predicted"/>
<comment type="caution">
    <text evidence="2">The sequence shown here is derived from an EMBL/GenBank/DDBJ whole genome shotgun (WGS) entry which is preliminary data.</text>
</comment>
<dbReference type="Proteomes" id="UP000036834">
    <property type="component" value="Unassembled WGS sequence"/>
</dbReference>
<dbReference type="EMBL" id="LGIQ01000005">
    <property type="protein sequence ID" value="KNB73289.1"/>
    <property type="molecule type" value="Genomic_DNA"/>
</dbReference>
<keyword evidence="1" id="KW-0472">Membrane</keyword>
<gene>
    <name evidence="2" type="ORF">ADS79_04815</name>
</gene>
<dbReference type="AlphaFoldDB" id="A0A0K9YX35"/>
<feature type="transmembrane region" description="Helical" evidence="1">
    <location>
        <begin position="54"/>
        <end position="73"/>
    </location>
</feature>
<evidence type="ECO:0008006" key="4">
    <source>
        <dbReference type="Google" id="ProtNLM"/>
    </source>
</evidence>
<dbReference type="PATRIC" id="fig|54915.3.peg.6357"/>
<keyword evidence="1" id="KW-0812">Transmembrane</keyword>
<protein>
    <recommendedName>
        <fullName evidence="4">Transmembrane protein</fullName>
    </recommendedName>
</protein>
<reference evidence="3" key="1">
    <citation type="submission" date="2015-07" db="EMBL/GenBank/DDBJ databases">
        <title>Genome sequencing project for genomic taxonomy and phylogenomics of Bacillus-like bacteria.</title>
        <authorList>
            <person name="Liu B."/>
            <person name="Wang J."/>
            <person name="Zhu Y."/>
            <person name="Liu G."/>
            <person name="Chen Q."/>
            <person name="Chen Z."/>
            <person name="Lan J."/>
            <person name="Che J."/>
            <person name="Ge C."/>
            <person name="Shi H."/>
            <person name="Pan Z."/>
            <person name="Liu X."/>
        </authorList>
    </citation>
    <scope>NUCLEOTIDE SEQUENCE [LARGE SCALE GENOMIC DNA]</scope>
    <source>
        <strain evidence="3">DSM 9887</strain>
    </source>
</reference>
<evidence type="ECO:0000256" key="1">
    <source>
        <dbReference type="SAM" id="Phobius"/>
    </source>
</evidence>
<accession>A0A0K9YX35</accession>
<sequence length="141" mass="16400">MKRLLGRRGNRRKGSRFLGHLLGGVPARLHFKSETHVQSRLYCGLFRVDAKKRVSLFTLCLGGVPKIFAFLLFPLTSRCCLLGWWLKVSLRWDGNVKDKIFQRNMLGVERIENVACRRGIFLCQTRKKNRQQAWPFGGFVY</sequence>
<evidence type="ECO:0000313" key="3">
    <source>
        <dbReference type="Proteomes" id="UP000036834"/>
    </source>
</evidence>
<organism evidence="2 3">
    <name type="scientific">Brevibacillus reuszeri</name>
    <dbReference type="NCBI Taxonomy" id="54915"/>
    <lineage>
        <taxon>Bacteria</taxon>
        <taxon>Bacillati</taxon>
        <taxon>Bacillota</taxon>
        <taxon>Bacilli</taxon>
        <taxon>Bacillales</taxon>
        <taxon>Paenibacillaceae</taxon>
        <taxon>Brevibacillus</taxon>
    </lineage>
</organism>
<dbReference type="STRING" id="54915.ADS79_04815"/>